<dbReference type="AlphaFoldDB" id="A0A7L1NP57"/>
<dbReference type="Proteomes" id="UP000565785">
    <property type="component" value="Unassembled WGS sequence"/>
</dbReference>
<name>A0A7L1NP57_RHICY</name>
<protein>
    <submittedName>
        <fullName evidence="1">TEX12 protein</fullName>
    </submittedName>
</protein>
<dbReference type="PANTHER" id="PTHR37349">
    <property type="entry name" value="TESTIS-EXPRESSED PROTEIN 12"/>
    <property type="match status" value="1"/>
</dbReference>
<reference evidence="1 2" key="1">
    <citation type="submission" date="2019-09" db="EMBL/GenBank/DDBJ databases">
        <title>Bird 10,000 Genomes (B10K) Project - Family phase.</title>
        <authorList>
            <person name="Zhang G."/>
        </authorList>
    </citation>
    <scope>NUCLEOTIDE SEQUENCE [LARGE SCALE GENOMIC DNA]</scope>
    <source>
        <strain evidence="1">B10K-DU-002-35</strain>
        <tissue evidence="1">Muscle</tissue>
    </source>
</reference>
<accession>A0A7L1NP57</accession>
<feature type="non-terminal residue" evidence="1">
    <location>
        <position position="93"/>
    </location>
</feature>
<dbReference type="EMBL" id="VXBP01007883">
    <property type="protein sequence ID" value="NXO01379.1"/>
    <property type="molecule type" value="Genomic_DNA"/>
</dbReference>
<gene>
    <name evidence="1" type="primary">Tex12</name>
    <name evidence="1" type="ORF">RHICYA_R15364</name>
</gene>
<feature type="non-terminal residue" evidence="1">
    <location>
        <position position="1"/>
    </location>
</feature>
<comment type="caution">
    <text evidence="1">The sequence shown here is derived from an EMBL/GenBank/DDBJ whole genome shotgun (WGS) entry which is preliminary data.</text>
</comment>
<evidence type="ECO:0000313" key="1">
    <source>
        <dbReference type="EMBL" id="NXO01379.1"/>
    </source>
</evidence>
<evidence type="ECO:0000313" key="2">
    <source>
        <dbReference type="Proteomes" id="UP000565785"/>
    </source>
</evidence>
<dbReference type="Pfam" id="PF15219">
    <property type="entry name" value="TEX12"/>
    <property type="match status" value="1"/>
</dbReference>
<sequence>PQLSSLNKPDLAFPEDSQSLYEPEPLEKLLDGDVSNTLKVALQLFQLSESAATDASYIQELDGILKEAKAIENHLKQRRESLKHKLTVIANAL</sequence>
<organism evidence="1 2">
    <name type="scientific">Rhinopomastus cyanomelas</name>
    <name type="common">Common scimitarbill</name>
    <dbReference type="NCBI Taxonomy" id="113115"/>
    <lineage>
        <taxon>Eukaryota</taxon>
        <taxon>Metazoa</taxon>
        <taxon>Chordata</taxon>
        <taxon>Craniata</taxon>
        <taxon>Vertebrata</taxon>
        <taxon>Euteleostomi</taxon>
        <taxon>Archelosauria</taxon>
        <taxon>Archosauria</taxon>
        <taxon>Dinosauria</taxon>
        <taxon>Saurischia</taxon>
        <taxon>Theropoda</taxon>
        <taxon>Coelurosauria</taxon>
        <taxon>Aves</taxon>
        <taxon>Neognathae</taxon>
        <taxon>Neoaves</taxon>
        <taxon>Telluraves</taxon>
        <taxon>Coraciimorphae</taxon>
        <taxon>Bucerotiformes</taxon>
        <taxon>Rhinopomastidae</taxon>
        <taxon>Rhinopomastus</taxon>
    </lineage>
</organism>
<dbReference type="InterPro" id="IPR029193">
    <property type="entry name" value="TEX12"/>
</dbReference>
<dbReference type="PANTHER" id="PTHR37349:SF1">
    <property type="entry name" value="TESTIS-EXPRESSED PROTEIN 12"/>
    <property type="match status" value="1"/>
</dbReference>
<proteinExistence type="predicted"/>
<keyword evidence="2" id="KW-1185">Reference proteome</keyword>
<dbReference type="OrthoDB" id="6155282at2759"/>